<dbReference type="Gene3D" id="2.130.10.10">
    <property type="entry name" value="YVTN repeat-like/Quinoprotein amine dehydrogenase"/>
    <property type="match status" value="1"/>
</dbReference>
<name>A0AAW1H9R0_SAPOF</name>
<evidence type="ECO:0000256" key="3">
    <source>
        <dbReference type="ARBA" id="ARBA00022737"/>
    </source>
</evidence>
<keyword evidence="4" id="KW-0508">mRNA splicing</keyword>
<keyword evidence="3" id="KW-0677">Repeat</keyword>
<dbReference type="Proteomes" id="UP001443914">
    <property type="component" value="Unassembled WGS sequence"/>
</dbReference>
<evidence type="ECO:0000256" key="4">
    <source>
        <dbReference type="ARBA" id="ARBA00023187"/>
    </source>
</evidence>
<dbReference type="SUPFAM" id="SSF50978">
    <property type="entry name" value="WD40 repeat-like"/>
    <property type="match status" value="1"/>
</dbReference>
<dbReference type="PANTHER" id="PTHR19877:SF13">
    <property type="entry name" value="SERINE-THREONINE KINASE RECEPTOR-ASSOCIATED PROTEIN"/>
    <property type="match status" value="1"/>
</dbReference>
<dbReference type="GO" id="GO:0032797">
    <property type="term" value="C:SMN complex"/>
    <property type="evidence" value="ECO:0007669"/>
    <property type="project" value="TreeGrafter"/>
</dbReference>
<evidence type="ECO:0000256" key="5">
    <source>
        <dbReference type="ARBA" id="ARBA00038394"/>
    </source>
</evidence>
<dbReference type="SMART" id="SM00320">
    <property type="entry name" value="WD40"/>
    <property type="match status" value="3"/>
</dbReference>
<comment type="similarity">
    <text evidence="5">Belongs to the WD repeat STRAP family.</text>
</comment>
<evidence type="ECO:0000313" key="7">
    <source>
        <dbReference type="EMBL" id="KAK9672793.1"/>
    </source>
</evidence>
<protein>
    <recommendedName>
        <fullName evidence="6">Serine-threonine kinase receptor-associated protein</fullName>
    </recommendedName>
</protein>
<dbReference type="InterPro" id="IPR015943">
    <property type="entry name" value="WD40/YVTN_repeat-like_dom_sf"/>
</dbReference>
<evidence type="ECO:0000256" key="2">
    <source>
        <dbReference type="ARBA" id="ARBA00022664"/>
    </source>
</evidence>
<sequence length="133" mass="14854">MKHSFEHKHIVRSCAFSKETRLLLTGGMEKLLRIYDMNQPDAPPREVDKSPGSVRIVAWLHSDRTILSSCSDIGGVRLWDLRSGQIVRTLETKSSVTSAEVNRDGCYITTCDGTGVKFWDANQSSRNSLVVVT</sequence>
<evidence type="ECO:0000256" key="1">
    <source>
        <dbReference type="ARBA" id="ARBA00022574"/>
    </source>
</evidence>
<evidence type="ECO:0000313" key="8">
    <source>
        <dbReference type="Proteomes" id="UP001443914"/>
    </source>
</evidence>
<evidence type="ECO:0000256" key="6">
    <source>
        <dbReference type="ARBA" id="ARBA00040390"/>
    </source>
</evidence>
<accession>A0AAW1H9R0</accession>
<gene>
    <name evidence="7" type="ORF">RND81_12G125200</name>
</gene>
<dbReference type="GO" id="GO:0000387">
    <property type="term" value="P:spliceosomal snRNP assembly"/>
    <property type="evidence" value="ECO:0007669"/>
    <property type="project" value="TreeGrafter"/>
</dbReference>
<keyword evidence="1" id="KW-0853">WD repeat</keyword>
<dbReference type="InterPro" id="IPR001680">
    <property type="entry name" value="WD40_rpt"/>
</dbReference>
<organism evidence="7 8">
    <name type="scientific">Saponaria officinalis</name>
    <name type="common">Common soapwort</name>
    <name type="synonym">Lychnis saponaria</name>
    <dbReference type="NCBI Taxonomy" id="3572"/>
    <lineage>
        <taxon>Eukaryota</taxon>
        <taxon>Viridiplantae</taxon>
        <taxon>Streptophyta</taxon>
        <taxon>Embryophyta</taxon>
        <taxon>Tracheophyta</taxon>
        <taxon>Spermatophyta</taxon>
        <taxon>Magnoliopsida</taxon>
        <taxon>eudicotyledons</taxon>
        <taxon>Gunneridae</taxon>
        <taxon>Pentapetalae</taxon>
        <taxon>Caryophyllales</taxon>
        <taxon>Caryophyllaceae</taxon>
        <taxon>Caryophylleae</taxon>
        <taxon>Saponaria</taxon>
    </lineage>
</organism>
<keyword evidence="2" id="KW-0507">mRNA processing</keyword>
<dbReference type="Pfam" id="PF00400">
    <property type="entry name" value="WD40"/>
    <property type="match status" value="2"/>
</dbReference>
<proteinExistence type="inferred from homology"/>
<dbReference type="PANTHER" id="PTHR19877">
    <property type="entry name" value="EUKARYOTIC TRANSLATION INITIATION FACTOR 3 SUBUNIT I"/>
    <property type="match status" value="1"/>
</dbReference>
<dbReference type="EMBL" id="JBDFQZ010000012">
    <property type="protein sequence ID" value="KAK9672793.1"/>
    <property type="molecule type" value="Genomic_DNA"/>
</dbReference>
<keyword evidence="8" id="KW-1185">Reference proteome</keyword>
<dbReference type="InterPro" id="IPR036322">
    <property type="entry name" value="WD40_repeat_dom_sf"/>
</dbReference>
<reference evidence="7" key="1">
    <citation type="submission" date="2024-03" db="EMBL/GenBank/DDBJ databases">
        <title>WGS assembly of Saponaria officinalis var. Norfolk2.</title>
        <authorList>
            <person name="Jenkins J."/>
            <person name="Shu S."/>
            <person name="Grimwood J."/>
            <person name="Barry K."/>
            <person name="Goodstein D."/>
            <person name="Schmutz J."/>
            <person name="Leebens-Mack J."/>
            <person name="Osbourn A."/>
        </authorList>
    </citation>
    <scope>NUCLEOTIDE SEQUENCE [LARGE SCALE GENOMIC DNA]</scope>
    <source>
        <strain evidence="7">JIC</strain>
    </source>
</reference>
<dbReference type="GO" id="GO:0003723">
    <property type="term" value="F:RNA binding"/>
    <property type="evidence" value="ECO:0007669"/>
    <property type="project" value="TreeGrafter"/>
</dbReference>
<dbReference type="AlphaFoldDB" id="A0AAW1H9R0"/>
<comment type="caution">
    <text evidence="7">The sequence shown here is derived from an EMBL/GenBank/DDBJ whole genome shotgun (WGS) entry which is preliminary data.</text>
</comment>